<keyword evidence="2" id="KW-0547">Nucleotide-binding</keyword>
<dbReference type="InterPro" id="IPR003593">
    <property type="entry name" value="AAA+_ATPase"/>
</dbReference>
<dbReference type="InterPro" id="IPR003439">
    <property type="entry name" value="ABC_transporter-like_ATP-bd"/>
</dbReference>
<dbReference type="Gene3D" id="3.40.50.300">
    <property type="entry name" value="P-loop containing nucleotide triphosphate hydrolases"/>
    <property type="match status" value="1"/>
</dbReference>
<dbReference type="SUPFAM" id="SSF52540">
    <property type="entry name" value="P-loop containing nucleoside triphosphate hydrolases"/>
    <property type="match status" value="1"/>
</dbReference>
<name>A0A926CZ08_9FIRM</name>
<dbReference type="RefSeq" id="WP_249284232.1">
    <property type="nucleotide sequence ID" value="NZ_JACRSO010000001.1"/>
</dbReference>
<keyword evidence="6" id="KW-1185">Reference proteome</keyword>
<dbReference type="EMBL" id="JACRSO010000001">
    <property type="protein sequence ID" value="MBC8528193.1"/>
    <property type="molecule type" value="Genomic_DNA"/>
</dbReference>
<gene>
    <name evidence="5" type="ORF">H8699_01905</name>
</gene>
<proteinExistence type="predicted"/>
<evidence type="ECO:0000256" key="2">
    <source>
        <dbReference type="ARBA" id="ARBA00022741"/>
    </source>
</evidence>
<dbReference type="GO" id="GO:0016887">
    <property type="term" value="F:ATP hydrolysis activity"/>
    <property type="evidence" value="ECO:0007669"/>
    <property type="project" value="InterPro"/>
</dbReference>
<evidence type="ECO:0000313" key="5">
    <source>
        <dbReference type="EMBL" id="MBC8528193.1"/>
    </source>
</evidence>
<protein>
    <submittedName>
        <fullName evidence="5">Metal ABC transporter ATP-binding protein</fullName>
    </submittedName>
</protein>
<dbReference type="GO" id="GO:0005524">
    <property type="term" value="F:ATP binding"/>
    <property type="evidence" value="ECO:0007669"/>
    <property type="project" value="UniProtKB-KW"/>
</dbReference>
<dbReference type="AlphaFoldDB" id="A0A926CZ08"/>
<feature type="domain" description="ABC transporter" evidence="4">
    <location>
        <begin position="12"/>
        <end position="243"/>
    </location>
</feature>
<dbReference type="InterPro" id="IPR017871">
    <property type="entry name" value="ABC_transporter-like_CS"/>
</dbReference>
<accession>A0A926CZ08</accession>
<evidence type="ECO:0000313" key="6">
    <source>
        <dbReference type="Proteomes" id="UP000654279"/>
    </source>
</evidence>
<dbReference type="InterPro" id="IPR027417">
    <property type="entry name" value="P-loop_NTPase"/>
</dbReference>
<keyword evidence="3 5" id="KW-0067">ATP-binding</keyword>
<dbReference type="PANTHER" id="PTHR42734">
    <property type="entry name" value="METAL TRANSPORT SYSTEM ATP-BINDING PROTEIN TM_0124-RELATED"/>
    <property type="match status" value="1"/>
</dbReference>
<organism evidence="5 6">
    <name type="scientific">Luoshenia tenuis</name>
    <dbReference type="NCBI Taxonomy" id="2763654"/>
    <lineage>
        <taxon>Bacteria</taxon>
        <taxon>Bacillati</taxon>
        <taxon>Bacillota</taxon>
        <taxon>Clostridia</taxon>
        <taxon>Christensenellales</taxon>
        <taxon>Christensenellaceae</taxon>
        <taxon>Luoshenia</taxon>
    </lineage>
</organism>
<evidence type="ECO:0000256" key="3">
    <source>
        <dbReference type="ARBA" id="ARBA00022840"/>
    </source>
</evidence>
<keyword evidence="1" id="KW-0813">Transport</keyword>
<dbReference type="Pfam" id="PF00005">
    <property type="entry name" value="ABC_tran"/>
    <property type="match status" value="1"/>
</dbReference>
<dbReference type="SMART" id="SM00382">
    <property type="entry name" value="AAA"/>
    <property type="match status" value="1"/>
</dbReference>
<evidence type="ECO:0000259" key="4">
    <source>
        <dbReference type="PROSITE" id="PS50893"/>
    </source>
</evidence>
<dbReference type="Proteomes" id="UP000654279">
    <property type="component" value="Unassembled WGS sequence"/>
</dbReference>
<dbReference type="PANTHER" id="PTHR42734:SF7">
    <property type="entry name" value="ATP-BINDING COMPONENT OF ABC TRANSPORTER-RELATED"/>
    <property type="match status" value="1"/>
</dbReference>
<dbReference type="PROSITE" id="PS00211">
    <property type="entry name" value="ABC_TRANSPORTER_1"/>
    <property type="match status" value="1"/>
</dbReference>
<comment type="caution">
    <text evidence="5">The sequence shown here is derived from an EMBL/GenBank/DDBJ whole genome shotgun (WGS) entry which is preliminary data.</text>
</comment>
<sequence>MNHNHQQGLCEIKIKELSVKKGGRQLLSGISFALDCGQLTALIGPNGAGKTTLLRALLGDLPYRGRIDYVRYDGRPSRAQIGYVPQLLEFDRSAPVSVLDFLAAGYTGFPVFLGVPQKVRAQVEQALGQVGCPQAIDRRMGELSGGELQRVLLAMALNPLPDLLALDEPFSGIDQRGLKDFYALVAHLRDSYHMSIVLVSHDLQWVREQADQVVLLEGGRVAAAGAPEAVFGTPAFRQAFGEGE</sequence>
<evidence type="ECO:0000256" key="1">
    <source>
        <dbReference type="ARBA" id="ARBA00022448"/>
    </source>
</evidence>
<reference evidence="5" key="1">
    <citation type="submission" date="2020-08" db="EMBL/GenBank/DDBJ databases">
        <title>Genome public.</title>
        <authorList>
            <person name="Liu C."/>
            <person name="Sun Q."/>
        </authorList>
    </citation>
    <scope>NUCLEOTIDE SEQUENCE</scope>
    <source>
        <strain evidence="5">NSJ-44</strain>
    </source>
</reference>
<dbReference type="PROSITE" id="PS50893">
    <property type="entry name" value="ABC_TRANSPORTER_2"/>
    <property type="match status" value="1"/>
</dbReference>
<dbReference type="InterPro" id="IPR050153">
    <property type="entry name" value="Metal_Ion_Import_ABC"/>
</dbReference>